<comment type="caution">
    <text evidence="6">The sequence shown here is derived from an EMBL/GenBank/DDBJ whole genome shotgun (WGS) entry which is preliminary data.</text>
</comment>
<sequence>MAVVGGANVCLRRFDAAAIYDSIARHGVTHLCAASVVLSMLANAPESVPRPLPGKVHILTVLGRAEALGFEISHGYGMTESAGPGVRTAGMAEVDIVDGDTGRSVPRYGSTMGEIVLRDDDEATREARGGGVGAVHAPGGERGGRGGAAGQVLGRDAVRVRGPLLKEADAATGTMAAANVIAWCRERLPHYMVPKTVVFRTELPRTSTGKIKKFVLRDIAKEMGHSGKKSSSKM</sequence>
<dbReference type="Gene3D" id="3.40.50.12780">
    <property type="entry name" value="N-terminal domain of ligase-like"/>
    <property type="match status" value="1"/>
</dbReference>
<keyword evidence="7" id="KW-1185">Reference proteome</keyword>
<feature type="domain" description="AMP-binding enzyme C-terminal" evidence="5">
    <location>
        <begin position="176"/>
        <end position="210"/>
    </location>
</feature>
<proteinExistence type="inferred from homology"/>
<accession>A0A5J9TZ09</accession>
<dbReference type="Pfam" id="PF13193">
    <property type="entry name" value="AMP-binding_C"/>
    <property type="match status" value="1"/>
</dbReference>
<dbReference type="Proteomes" id="UP000324897">
    <property type="component" value="Unassembled WGS sequence"/>
</dbReference>
<name>A0A5J9TZ09_9POAL</name>
<dbReference type="Pfam" id="PF00501">
    <property type="entry name" value="AMP-binding"/>
    <property type="match status" value="1"/>
</dbReference>
<dbReference type="InterPro" id="IPR042099">
    <property type="entry name" value="ANL_N_sf"/>
</dbReference>
<dbReference type="InterPro" id="IPR045851">
    <property type="entry name" value="AMP-bd_C_sf"/>
</dbReference>
<gene>
    <name evidence="6" type="ORF">EJB05_40131</name>
</gene>
<dbReference type="Gene3D" id="3.30.300.30">
    <property type="match status" value="1"/>
</dbReference>
<dbReference type="InterPro" id="IPR000873">
    <property type="entry name" value="AMP-dep_synth/lig_dom"/>
</dbReference>
<evidence type="ECO:0000259" key="4">
    <source>
        <dbReference type="Pfam" id="PF00501"/>
    </source>
</evidence>
<dbReference type="InterPro" id="IPR025110">
    <property type="entry name" value="AMP-bd_C"/>
</dbReference>
<feature type="region of interest" description="Disordered" evidence="3">
    <location>
        <begin position="129"/>
        <end position="149"/>
    </location>
</feature>
<organism evidence="6 7">
    <name type="scientific">Eragrostis curvula</name>
    <name type="common">weeping love grass</name>
    <dbReference type="NCBI Taxonomy" id="38414"/>
    <lineage>
        <taxon>Eukaryota</taxon>
        <taxon>Viridiplantae</taxon>
        <taxon>Streptophyta</taxon>
        <taxon>Embryophyta</taxon>
        <taxon>Tracheophyta</taxon>
        <taxon>Spermatophyta</taxon>
        <taxon>Magnoliopsida</taxon>
        <taxon>Liliopsida</taxon>
        <taxon>Poales</taxon>
        <taxon>Poaceae</taxon>
        <taxon>PACMAD clade</taxon>
        <taxon>Chloridoideae</taxon>
        <taxon>Eragrostideae</taxon>
        <taxon>Eragrostidinae</taxon>
        <taxon>Eragrostis</taxon>
    </lineage>
</organism>
<comment type="similarity">
    <text evidence="1">Belongs to the ATP-dependent AMP-binding enzyme family.</text>
</comment>
<feature type="non-terminal residue" evidence="6">
    <location>
        <position position="1"/>
    </location>
</feature>
<reference evidence="6 7" key="1">
    <citation type="journal article" date="2019" name="Sci. Rep.">
        <title>A high-quality genome of Eragrostis curvula grass provides insights into Poaceae evolution and supports new strategies to enhance forage quality.</title>
        <authorList>
            <person name="Carballo J."/>
            <person name="Santos B.A.C.M."/>
            <person name="Zappacosta D."/>
            <person name="Garbus I."/>
            <person name="Selva J.P."/>
            <person name="Gallo C.A."/>
            <person name="Diaz A."/>
            <person name="Albertini E."/>
            <person name="Caccamo M."/>
            <person name="Echenique V."/>
        </authorList>
    </citation>
    <scope>NUCLEOTIDE SEQUENCE [LARGE SCALE GENOMIC DNA]</scope>
    <source>
        <strain evidence="7">cv. Victoria</strain>
        <tissue evidence="6">Leaf</tissue>
    </source>
</reference>
<evidence type="ECO:0000256" key="2">
    <source>
        <dbReference type="ARBA" id="ARBA00022598"/>
    </source>
</evidence>
<feature type="domain" description="AMP-dependent synthetase/ligase" evidence="4">
    <location>
        <begin position="3"/>
        <end position="118"/>
    </location>
</feature>
<dbReference type="SUPFAM" id="SSF56801">
    <property type="entry name" value="Acetyl-CoA synthetase-like"/>
    <property type="match status" value="1"/>
</dbReference>
<keyword evidence="2" id="KW-0436">Ligase</keyword>
<evidence type="ECO:0000259" key="5">
    <source>
        <dbReference type="Pfam" id="PF13193"/>
    </source>
</evidence>
<evidence type="ECO:0000313" key="6">
    <source>
        <dbReference type="EMBL" id="TVU16560.1"/>
    </source>
</evidence>
<dbReference type="EMBL" id="RWGY01000031">
    <property type="protein sequence ID" value="TVU16560.1"/>
    <property type="molecule type" value="Genomic_DNA"/>
</dbReference>
<dbReference type="Gramene" id="TVU16560">
    <property type="protein sequence ID" value="TVU16560"/>
    <property type="gene ID" value="EJB05_40131"/>
</dbReference>
<dbReference type="OrthoDB" id="10253115at2759"/>
<dbReference type="AlphaFoldDB" id="A0A5J9TZ09"/>
<evidence type="ECO:0000256" key="3">
    <source>
        <dbReference type="SAM" id="MobiDB-lite"/>
    </source>
</evidence>
<dbReference type="PANTHER" id="PTHR43859">
    <property type="entry name" value="ACYL-ACTIVATING ENZYME"/>
    <property type="match status" value="1"/>
</dbReference>
<dbReference type="GO" id="GO:0016874">
    <property type="term" value="F:ligase activity"/>
    <property type="evidence" value="ECO:0007669"/>
    <property type="project" value="UniProtKB-KW"/>
</dbReference>
<evidence type="ECO:0000256" key="1">
    <source>
        <dbReference type="ARBA" id="ARBA00006432"/>
    </source>
</evidence>
<dbReference type="PANTHER" id="PTHR43859:SF57">
    <property type="entry name" value="ACYL-ACTIVATING ENZYME 8-RELATED"/>
    <property type="match status" value="1"/>
</dbReference>
<protein>
    <submittedName>
        <fullName evidence="6">Uncharacterized protein</fullName>
    </submittedName>
</protein>
<evidence type="ECO:0000313" key="7">
    <source>
        <dbReference type="Proteomes" id="UP000324897"/>
    </source>
</evidence>